<dbReference type="Gramene" id="Solyc07g032130.1.1">
    <property type="protein sequence ID" value="Solyc07g032130.1.1"/>
    <property type="gene ID" value="Solyc07g032130.1"/>
</dbReference>
<evidence type="ECO:0000256" key="1">
    <source>
        <dbReference type="SAM" id="Coils"/>
    </source>
</evidence>
<organism evidence="2">
    <name type="scientific">Solanum lycopersicum</name>
    <name type="common">Tomato</name>
    <name type="synonym">Lycopersicon esculentum</name>
    <dbReference type="NCBI Taxonomy" id="4081"/>
    <lineage>
        <taxon>Eukaryota</taxon>
        <taxon>Viridiplantae</taxon>
        <taxon>Streptophyta</taxon>
        <taxon>Embryophyta</taxon>
        <taxon>Tracheophyta</taxon>
        <taxon>Spermatophyta</taxon>
        <taxon>Magnoliopsida</taxon>
        <taxon>eudicotyledons</taxon>
        <taxon>Gunneridae</taxon>
        <taxon>Pentapetalae</taxon>
        <taxon>asterids</taxon>
        <taxon>lamiids</taxon>
        <taxon>Solanales</taxon>
        <taxon>Solanaceae</taxon>
        <taxon>Solanoideae</taxon>
        <taxon>Solaneae</taxon>
        <taxon>Solanum</taxon>
        <taxon>Solanum subgen. Lycopersicon</taxon>
    </lineage>
</organism>
<proteinExistence type="predicted"/>
<dbReference type="HOGENOM" id="CLU_2077203_0_0_1"/>
<accession>K4CDF7</accession>
<dbReference type="EnsemblPlants" id="Solyc07g032130.1.1">
    <property type="protein sequence ID" value="Solyc07g032130.1.1"/>
    <property type="gene ID" value="Solyc07g032130.1"/>
</dbReference>
<keyword evidence="3" id="KW-1185">Reference proteome</keyword>
<dbReference type="PaxDb" id="4081-Solyc07g032130.1.1"/>
<dbReference type="InParanoid" id="K4CDF7"/>
<dbReference type="Proteomes" id="UP000004994">
    <property type="component" value="Chromosome 7"/>
</dbReference>
<reference evidence="2" key="1">
    <citation type="journal article" date="2012" name="Nature">
        <title>The tomato genome sequence provides insights into fleshy fruit evolution.</title>
        <authorList>
            <consortium name="Tomato Genome Consortium"/>
        </authorList>
    </citation>
    <scope>NUCLEOTIDE SEQUENCE [LARGE SCALE GENOMIC DNA]</scope>
    <source>
        <strain evidence="2">cv. Heinz 1706</strain>
    </source>
</reference>
<evidence type="ECO:0000313" key="2">
    <source>
        <dbReference type="EnsemblPlants" id="Solyc07g032130.1.1"/>
    </source>
</evidence>
<reference evidence="2" key="2">
    <citation type="submission" date="2015-06" db="UniProtKB">
        <authorList>
            <consortium name="EnsemblPlants"/>
        </authorList>
    </citation>
    <scope>IDENTIFICATION</scope>
    <source>
        <strain evidence="2">cv. Heinz 1706</strain>
    </source>
</reference>
<sequence>MKITNNNVSCSRNSTSIKEMGVDISPMKTLLELFFKLSFSYEQPRSTPVDKARKLKKSESYLKAKEHLDLVLHEKNEKSEELLVACQSLKEAKKKVKELKVLRDTAKKEVEDVEFKVLEVEQEFNK</sequence>
<evidence type="ECO:0000313" key="3">
    <source>
        <dbReference type="Proteomes" id="UP000004994"/>
    </source>
</evidence>
<dbReference type="PhylomeDB" id="K4CDF7"/>
<dbReference type="STRING" id="4081.K4CDF7"/>
<dbReference type="eggNOG" id="ENOG502R82V">
    <property type="taxonomic scope" value="Eukaryota"/>
</dbReference>
<dbReference type="OMA" id="VDISPMK"/>
<protein>
    <submittedName>
        <fullName evidence="2">Uncharacterized protein</fullName>
    </submittedName>
</protein>
<name>K4CDF7_SOLLC</name>
<keyword evidence="1" id="KW-0175">Coiled coil</keyword>
<feature type="coiled-coil region" evidence="1">
    <location>
        <begin position="89"/>
        <end position="123"/>
    </location>
</feature>
<dbReference type="AlphaFoldDB" id="K4CDF7"/>